<feature type="compositionally biased region" description="Polar residues" evidence="1">
    <location>
        <begin position="161"/>
        <end position="186"/>
    </location>
</feature>
<dbReference type="Proteomes" id="UP000509597">
    <property type="component" value="Chromosome"/>
</dbReference>
<name>A0A7H9BMU9_9NEIS</name>
<sequence length="186" mass="19191">MINAVSSSVVNSYRPATSSCGPGCTCAACLQANQANASAAQKAPNGQPLTSEQVAQLSELKKTDAEVRRHEQAHLAASGGLAKGGPSYSLKTGPDGQQYAVGGEVQIDTSPGKTPEETLRKARIIRAAALAPAEPSGPDQAVAAKAQSMEQQALQEIAQRSPAQQKLASAYQQQPQLGLSHFQSAA</sequence>
<feature type="region of interest" description="Disordered" evidence="1">
    <location>
        <begin position="131"/>
        <end position="186"/>
    </location>
</feature>
<accession>A0A7H9BMU9</accession>
<dbReference type="AlphaFoldDB" id="A0A7H9BMU9"/>
<dbReference type="KEGG" id="chiz:HQ393_02710"/>
<evidence type="ECO:0008006" key="4">
    <source>
        <dbReference type="Google" id="ProtNLM"/>
    </source>
</evidence>
<dbReference type="EMBL" id="CP058627">
    <property type="protein sequence ID" value="QLG89799.1"/>
    <property type="molecule type" value="Genomic_DNA"/>
</dbReference>
<evidence type="ECO:0000256" key="1">
    <source>
        <dbReference type="SAM" id="MobiDB-lite"/>
    </source>
</evidence>
<feature type="region of interest" description="Disordered" evidence="1">
    <location>
        <begin position="75"/>
        <end position="115"/>
    </location>
</feature>
<protein>
    <recommendedName>
        <fullName evidence="4">SprA family protein</fullName>
    </recommendedName>
</protein>
<evidence type="ECO:0000313" key="3">
    <source>
        <dbReference type="Proteomes" id="UP000509597"/>
    </source>
</evidence>
<dbReference type="RefSeq" id="WP_179358370.1">
    <property type="nucleotide sequence ID" value="NZ_CP058627.1"/>
</dbReference>
<dbReference type="InterPro" id="IPR021973">
    <property type="entry name" value="SprA-related"/>
</dbReference>
<organism evidence="2 3">
    <name type="scientific">Chitinibacter bivalviorum</name>
    <dbReference type="NCBI Taxonomy" id="2739434"/>
    <lineage>
        <taxon>Bacteria</taxon>
        <taxon>Pseudomonadati</taxon>
        <taxon>Pseudomonadota</taxon>
        <taxon>Betaproteobacteria</taxon>
        <taxon>Neisseriales</taxon>
        <taxon>Chitinibacteraceae</taxon>
        <taxon>Chitinibacter</taxon>
    </lineage>
</organism>
<reference evidence="2 3" key="1">
    <citation type="submission" date="2020-07" db="EMBL/GenBank/DDBJ databases">
        <title>Complete genome sequence of Chitinibacter sp. 2T18.</title>
        <authorList>
            <person name="Bae J.-W."/>
            <person name="Choi J.-W."/>
        </authorList>
    </citation>
    <scope>NUCLEOTIDE SEQUENCE [LARGE SCALE GENOMIC DNA]</scope>
    <source>
        <strain evidence="2 3">2T18</strain>
    </source>
</reference>
<proteinExistence type="predicted"/>
<evidence type="ECO:0000313" key="2">
    <source>
        <dbReference type="EMBL" id="QLG89799.1"/>
    </source>
</evidence>
<keyword evidence="3" id="KW-1185">Reference proteome</keyword>
<dbReference type="Pfam" id="PF12118">
    <property type="entry name" value="SprA-related"/>
    <property type="match status" value="1"/>
</dbReference>
<gene>
    <name evidence="2" type="ORF">HQ393_02710</name>
</gene>